<reference evidence="2" key="2">
    <citation type="submission" date="2014-07" db="EMBL/GenBank/DDBJ databases">
        <authorList>
            <person name="Hull J."/>
        </authorList>
    </citation>
    <scope>NUCLEOTIDE SEQUENCE</scope>
</reference>
<reference evidence="3" key="3">
    <citation type="journal article" date="2016" name="Gigascience">
        <title>De novo construction of an expanded transcriptome assembly for the western tarnished plant bug, Lygus hesperus.</title>
        <authorList>
            <person name="Tassone E.E."/>
            <person name="Geib S.M."/>
            <person name="Hall B."/>
            <person name="Fabrick J.A."/>
            <person name="Brent C.S."/>
            <person name="Hull J.J."/>
        </authorList>
    </citation>
    <scope>NUCLEOTIDE SEQUENCE</scope>
</reference>
<dbReference type="PANTHER" id="PTHR11008:SF9">
    <property type="entry name" value="PROTEIN TAKEOUT-LIKE PROTEIN"/>
    <property type="match status" value="1"/>
</dbReference>
<feature type="chain" id="PRO_5007389711" evidence="1">
    <location>
        <begin position="18"/>
        <end position="239"/>
    </location>
</feature>
<dbReference type="EMBL" id="GBHO01016797">
    <property type="protein sequence ID" value="JAG26807.1"/>
    <property type="molecule type" value="Transcribed_RNA"/>
</dbReference>
<dbReference type="Gene3D" id="3.15.10.30">
    <property type="entry name" value="Haemolymph juvenile hormone binding protein"/>
    <property type="match status" value="1"/>
</dbReference>
<dbReference type="InterPro" id="IPR038606">
    <property type="entry name" value="To_sf"/>
</dbReference>
<proteinExistence type="predicted"/>
<organism evidence="2">
    <name type="scientific">Lygus hesperus</name>
    <name type="common">Western plant bug</name>
    <dbReference type="NCBI Taxonomy" id="30085"/>
    <lineage>
        <taxon>Eukaryota</taxon>
        <taxon>Metazoa</taxon>
        <taxon>Ecdysozoa</taxon>
        <taxon>Arthropoda</taxon>
        <taxon>Hexapoda</taxon>
        <taxon>Insecta</taxon>
        <taxon>Pterygota</taxon>
        <taxon>Neoptera</taxon>
        <taxon>Paraneoptera</taxon>
        <taxon>Hemiptera</taxon>
        <taxon>Heteroptera</taxon>
        <taxon>Panheteroptera</taxon>
        <taxon>Cimicomorpha</taxon>
        <taxon>Miridae</taxon>
        <taxon>Mirini</taxon>
        <taxon>Lygus</taxon>
    </lineage>
</organism>
<dbReference type="InterPro" id="IPR010562">
    <property type="entry name" value="Haemolymph_juvenile_hormone-bd"/>
</dbReference>
<dbReference type="EMBL" id="GDHC01006586">
    <property type="protein sequence ID" value="JAQ12043.1"/>
    <property type="molecule type" value="Transcribed_RNA"/>
</dbReference>
<reference evidence="2" key="1">
    <citation type="journal article" date="2014" name="PLoS ONE">
        <title>Transcriptome-Based Identification of ABC Transporters in the Western Tarnished Plant Bug Lygus hesperus.</title>
        <authorList>
            <person name="Hull J.J."/>
            <person name="Chaney K."/>
            <person name="Geib S.M."/>
            <person name="Fabrick J.A."/>
            <person name="Brent C.S."/>
            <person name="Walsh D."/>
            <person name="Lavine L.C."/>
        </authorList>
    </citation>
    <scope>NUCLEOTIDE SEQUENCE</scope>
</reference>
<sequence>MKFTLLVVIAFAAVAQGFVLPLEEVQLNGNVIDNLVREALEYIRGLLKQNEPYTLPAVPQQSIVDPDTGVNLNVQVSNVKISKADDFKVNHIENNLPNLWAKFEVVAPQPHMEGEFTISGRALEKDVSGSGTFSVDLTNMDQSGFIQMGLKNHGLYIANMTVDYNLENAKFSISGLDVSGMSEADINDYLNKNLIPTLNANKPVVCQKVAEQIMAKGNEIMAGKTLKQLIDWLKNLIGH</sequence>
<dbReference type="GO" id="GO:0016301">
    <property type="term" value="F:kinase activity"/>
    <property type="evidence" value="ECO:0007669"/>
    <property type="project" value="UniProtKB-KW"/>
</dbReference>
<gene>
    <name evidence="2" type="primary">tmk_6</name>
    <name evidence="2" type="ORF">CM83_53344</name>
    <name evidence="3" type="ORF">g.52591</name>
</gene>
<protein>
    <submittedName>
        <fullName evidence="2">Thymidylate kinase</fullName>
    </submittedName>
</protein>
<accession>A0A0A9Y176</accession>
<dbReference type="Pfam" id="PF06585">
    <property type="entry name" value="JHBP"/>
    <property type="match status" value="1"/>
</dbReference>
<keyword evidence="1" id="KW-0732">Signal</keyword>
<name>A0A0A9Y176_LYGHE</name>
<evidence type="ECO:0000313" key="2">
    <source>
        <dbReference type="EMBL" id="JAG26807.1"/>
    </source>
</evidence>
<dbReference type="SMART" id="SM00700">
    <property type="entry name" value="JHBP"/>
    <property type="match status" value="1"/>
</dbReference>
<dbReference type="PANTHER" id="PTHR11008">
    <property type="entry name" value="PROTEIN TAKEOUT-LIKE PROTEIN"/>
    <property type="match status" value="1"/>
</dbReference>
<evidence type="ECO:0000256" key="1">
    <source>
        <dbReference type="SAM" id="SignalP"/>
    </source>
</evidence>
<keyword evidence="2" id="KW-0418">Kinase</keyword>
<dbReference type="AlphaFoldDB" id="A0A0A9Y176"/>
<feature type="signal peptide" evidence="1">
    <location>
        <begin position="1"/>
        <end position="17"/>
    </location>
</feature>
<evidence type="ECO:0000313" key="3">
    <source>
        <dbReference type="EMBL" id="JAQ12043.1"/>
    </source>
</evidence>
<keyword evidence="2" id="KW-0808">Transferase</keyword>